<feature type="compositionally biased region" description="Basic and acidic residues" evidence="5">
    <location>
        <begin position="9"/>
        <end position="40"/>
    </location>
</feature>
<dbReference type="Pfam" id="PF00403">
    <property type="entry name" value="HMA"/>
    <property type="match status" value="2"/>
</dbReference>
<protein>
    <recommendedName>
        <fullName evidence="7">HMA domain-containing protein</fullName>
    </recommendedName>
</protein>
<feature type="domain" description="HMA" evidence="7">
    <location>
        <begin position="121"/>
        <end position="186"/>
    </location>
</feature>
<evidence type="ECO:0000313" key="9">
    <source>
        <dbReference type="Proteomes" id="UP000218083"/>
    </source>
</evidence>
<evidence type="ECO:0000256" key="5">
    <source>
        <dbReference type="SAM" id="MobiDB-lite"/>
    </source>
</evidence>
<keyword evidence="2" id="KW-0813">Transport</keyword>
<evidence type="ECO:0000256" key="4">
    <source>
        <dbReference type="ARBA" id="ARBA00022967"/>
    </source>
</evidence>
<dbReference type="SUPFAM" id="SSF55008">
    <property type="entry name" value="HMA, heavy metal-associated domain"/>
    <property type="match status" value="2"/>
</dbReference>
<dbReference type="InterPro" id="IPR036163">
    <property type="entry name" value="HMA_dom_sf"/>
</dbReference>
<keyword evidence="6" id="KW-0812">Transmembrane</keyword>
<evidence type="ECO:0000256" key="1">
    <source>
        <dbReference type="ARBA" id="ARBA00004127"/>
    </source>
</evidence>
<dbReference type="InterPro" id="IPR006122">
    <property type="entry name" value="HMA_Cu_ion-bd"/>
</dbReference>
<accession>A0A2A2EX70</accession>
<keyword evidence="2" id="KW-0406">Ion transport</keyword>
<keyword evidence="2" id="KW-0187">Copper transport</keyword>
<dbReference type="AlphaFoldDB" id="A0A2A2EX70"/>
<organism evidence="8 9">
    <name type="scientific">Halorubrum salipaludis</name>
    <dbReference type="NCBI Taxonomy" id="2032630"/>
    <lineage>
        <taxon>Archaea</taxon>
        <taxon>Methanobacteriati</taxon>
        <taxon>Methanobacteriota</taxon>
        <taxon>Stenosarchaea group</taxon>
        <taxon>Halobacteria</taxon>
        <taxon>Halobacteriales</taxon>
        <taxon>Haloferacaceae</taxon>
        <taxon>Halorubrum</taxon>
    </lineage>
</organism>
<dbReference type="GO" id="GO:0043682">
    <property type="term" value="F:P-type divalent copper transporter activity"/>
    <property type="evidence" value="ECO:0007669"/>
    <property type="project" value="TreeGrafter"/>
</dbReference>
<feature type="transmembrane region" description="Helical" evidence="6">
    <location>
        <begin position="215"/>
        <end position="233"/>
    </location>
</feature>
<dbReference type="PROSITE" id="PS50846">
    <property type="entry name" value="HMA_2"/>
    <property type="match status" value="2"/>
</dbReference>
<comment type="subcellular location">
    <subcellularLocation>
        <location evidence="1">Endomembrane system</location>
        <topology evidence="1">Multi-pass membrane protein</topology>
    </subcellularLocation>
</comment>
<sequence length="264" mass="28508">MTPPDDDSYDKRGEPPNRTHTHEEGSQHSHESTQHTRDVDDTSPPHGQGNVAQLSVPEMDCPSCAGKVENSVEKLDGINSIDPQVTTGTLTVSYDSEQTSATEIADRVEKAGYTIEDVDEITTKFTVPEMDCPSCAGKIEKSLDKAGVTAYKTRPTNGTVVVTYDSSEAGEAEIISAIERAGYEVTDSSSDESEGQNATEERESIWVSPRALKTWISGGFVALGLLLEFFLTGQGGVKLRMRRWISWCPCQKSNASGVVAIGST</sequence>
<keyword evidence="4" id="KW-1278">Translocase</keyword>
<reference evidence="8 9" key="1">
    <citation type="submission" date="2017-08" db="EMBL/GenBank/DDBJ databases">
        <title>The strain WRN001 was isolated from Binhai saline alkaline soil, Tianjin, China.</title>
        <authorList>
            <person name="Liu D."/>
            <person name="Zhang G."/>
        </authorList>
    </citation>
    <scope>NUCLEOTIDE SEQUENCE [LARGE SCALE GENOMIC DNA]</scope>
    <source>
        <strain evidence="8 9">WN019</strain>
    </source>
</reference>
<comment type="caution">
    <text evidence="8">The sequence shown here is derived from an EMBL/GenBank/DDBJ whole genome shotgun (WGS) entry which is preliminary data.</text>
</comment>
<proteinExistence type="predicted"/>
<dbReference type="PANTHER" id="PTHR43520:SF8">
    <property type="entry name" value="P-TYPE CU(+) TRANSPORTER"/>
    <property type="match status" value="1"/>
</dbReference>
<dbReference type="RefSeq" id="WP_095638279.1">
    <property type="nucleotide sequence ID" value="NZ_NSKC01000020.1"/>
</dbReference>
<dbReference type="NCBIfam" id="TIGR00003">
    <property type="entry name" value="copper ion binding protein"/>
    <property type="match status" value="2"/>
</dbReference>
<feature type="region of interest" description="Disordered" evidence="5">
    <location>
        <begin position="1"/>
        <end position="62"/>
    </location>
</feature>
<evidence type="ECO:0000256" key="3">
    <source>
        <dbReference type="ARBA" id="ARBA00022842"/>
    </source>
</evidence>
<name>A0A2A2EX70_9EURY</name>
<dbReference type="GO" id="GO:0016020">
    <property type="term" value="C:membrane"/>
    <property type="evidence" value="ECO:0007669"/>
    <property type="project" value="TreeGrafter"/>
</dbReference>
<dbReference type="OrthoDB" id="146688at2157"/>
<dbReference type="PANTHER" id="PTHR43520">
    <property type="entry name" value="ATP7, ISOFORM B"/>
    <property type="match status" value="1"/>
</dbReference>
<dbReference type="InterPro" id="IPR006121">
    <property type="entry name" value="HMA_dom"/>
</dbReference>
<evidence type="ECO:0000256" key="2">
    <source>
        <dbReference type="ARBA" id="ARBA00022796"/>
    </source>
</evidence>
<dbReference type="CDD" id="cd00371">
    <property type="entry name" value="HMA"/>
    <property type="match status" value="2"/>
</dbReference>
<evidence type="ECO:0000259" key="7">
    <source>
        <dbReference type="PROSITE" id="PS50846"/>
    </source>
</evidence>
<dbReference type="EMBL" id="NSKC01000020">
    <property type="protein sequence ID" value="PAU77756.1"/>
    <property type="molecule type" value="Genomic_DNA"/>
</dbReference>
<feature type="domain" description="HMA" evidence="7">
    <location>
        <begin position="50"/>
        <end position="116"/>
    </location>
</feature>
<dbReference type="GO" id="GO:0055070">
    <property type="term" value="P:copper ion homeostasis"/>
    <property type="evidence" value="ECO:0007669"/>
    <property type="project" value="TreeGrafter"/>
</dbReference>
<dbReference type="GO" id="GO:0005507">
    <property type="term" value="F:copper ion binding"/>
    <property type="evidence" value="ECO:0007669"/>
    <property type="project" value="InterPro"/>
</dbReference>
<evidence type="ECO:0000313" key="8">
    <source>
        <dbReference type="EMBL" id="PAU77756.1"/>
    </source>
</evidence>
<dbReference type="Gene3D" id="3.30.70.100">
    <property type="match status" value="2"/>
</dbReference>
<keyword evidence="6" id="KW-0472">Membrane</keyword>
<evidence type="ECO:0000256" key="6">
    <source>
        <dbReference type="SAM" id="Phobius"/>
    </source>
</evidence>
<keyword evidence="3" id="KW-0460">Magnesium</keyword>
<keyword evidence="9" id="KW-1185">Reference proteome</keyword>
<gene>
    <name evidence="8" type="ORF">CK500_16510</name>
</gene>
<dbReference type="Proteomes" id="UP000218083">
    <property type="component" value="Unassembled WGS sequence"/>
</dbReference>
<keyword evidence="6" id="KW-1133">Transmembrane helix</keyword>
<keyword evidence="2" id="KW-0186">Copper</keyword>